<proteinExistence type="predicted"/>
<dbReference type="EMBL" id="QUSF01000003">
    <property type="protein sequence ID" value="RLW11279.1"/>
    <property type="molecule type" value="Genomic_DNA"/>
</dbReference>
<evidence type="ECO:0000313" key="2">
    <source>
        <dbReference type="Proteomes" id="UP000276834"/>
    </source>
</evidence>
<keyword evidence="2" id="KW-1185">Reference proteome</keyword>
<evidence type="ECO:0000313" key="1">
    <source>
        <dbReference type="EMBL" id="RLW11279.1"/>
    </source>
</evidence>
<dbReference type="OrthoDB" id="10072266at2759"/>
<reference evidence="1 2" key="1">
    <citation type="journal article" date="2018" name="Proc. R. Soc. B">
        <title>A non-coding region near Follistatin controls head colour polymorphism in the Gouldian finch.</title>
        <authorList>
            <person name="Toomey M.B."/>
            <person name="Marques C.I."/>
            <person name="Andrade P."/>
            <person name="Araujo P.M."/>
            <person name="Sabatino S."/>
            <person name="Gazda M.A."/>
            <person name="Afonso S."/>
            <person name="Lopes R.J."/>
            <person name="Corbo J.C."/>
            <person name="Carneiro M."/>
        </authorList>
    </citation>
    <scope>NUCLEOTIDE SEQUENCE [LARGE SCALE GENOMIC DNA]</scope>
    <source>
        <strain evidence="1">Red01</strain>
        <tissue evidence="1">Muscle</tissue>
    </source>
</reference>
<protein>
    <submittedName>
        <fullName evidence="1">Uncharacterized protein</fullName>
    </submittedName>
</protein>
<comment type="caution">
    <text evidence="1">The sequence shown here is derived from an EMBL/GenBank/DDBJ whole genome shotgun (WGS) entry which is preliminary data.</text>
</comment>
<feature type="non-terminal residue" evidence="1">
    <location>
        <position position="80"/>
    </location>
</feature>
<organism evidence="1 2">
    <name type="scientific">Chloebia gouldiae</name>
    <name type="common">Gouldian finch</name>
    <name type="synonym">Erythrura gouldiae</name>
    <dbReference type="NCBI Taxonomy" id="44316"/>
    <lineage>
        <taxon>Eukaryota</taxon>
        <taxon>Metazoa</taxon>
        <taxon>Chordata</taxon>
        <taxon>Craniata</taxon>
        <taxon>Vertebrata</taxon>
        <taxon>Euteleostomi</taxon>
        <taxon>Archelosauria</taxon>
        <taxon>Archosauria</taxon>
        <taxon>Dinosauria</taxon>
        <taxon>Saurischia</taxon>
        <taxon>Theropoda</taxon>
        <taxon>Coelurosauria</taxon>
        <taxon>Aves</taxon>
        <taxon>Neognathae</taxon>
        <taxon>Neoaves</taxon>
        <taxon>Telluraves</taxon>
        <taxon>Australaves</taxon>
        <taxon>Passeriformes</taxon>
        <taxon>Passeroidea</taxon>
        <taxon>Passeridae</taxon>
        <taxon>Chloebia</taxon>
    </lineage>
</organism>
<name>A0A3L8SY68_CHLGU</name>
<dbReference type="AlphaFoldDB" id="A0A3L8SY68"/>
<gene>
    <name evidence="1" type="ORF">DV515_00001259</name>
</gene>
<accession>A0A3L8SY68</accession>
<sequence length="80" mass="8605">MTNPNFAVKEAEVLTQERVMVSEAIMTTLGTIQSSEGDLEAGREGVPKSPISLADVGSEEFFQKLTSRISEMVSAKITQG</sequence>
<dbReference type="Proteomes" id="UP000276834">
    <property type="component" value="Unassembled WGS sequence"/>
</dbReference>